<proteinExistence type="predicted"/>
<accession>A0ACC2PZ05</accession>
<evidence type="ECO:0000313" key="1">
    <source>
        <dbReference type="EMBL" id="KAJ8688171.1"/>
    </source>
</evidence>
<comment type="caution">
    <text evidence="1">The sequence shown here is derived from an EMBL/GenBank/DDBJ whole genome shotgun (WGS) entry which is preliminary data.</text>
</comment>
<organism evidence="1 2">
    <name type="scientific">Eretmocerus hayati</name>
    <dbReference type="NCBI Taxonomy" id="131215"/>
    <lineage>
        <taxon>Eukaryota</taxon>
        <taxon>Metazoa</taxon>
        <taxon>Ecdysozoa</taxon>
        <taxon>Arthropoda</taxon>
        <taxon>Hexapoda</taxon>
        <taxon>Insecta</taxon>
        <taxon>Pterygota</taxon>
        <taxon>Neoptera</taxon>
        <taxon>Endopterygota</taxon>
        <taxon>Hymenoptera</taxon>
        <taxon>Apocrita</taxon>
        <taxon>Proctotrupomorpha</taxon>
        <taxon>Chalcidoidea</taxon>
        <taxon>Aphelinidae</taxon>
        <taxon>Aphelininae</taxon>
        <taxon>Eretmocerus</taxon>
    </lineage>
</organism>
<reference evidence="1" key="1">
    <citation type="submission" date="2023-04" db="EMBL/GenBank/DDBJ databases">
        <title>A chromosome-level genome assembly of the parasitoid wasp Eretmocerus hayati.</title>
        <authorList>
            <person name="Zhong Y."/>
            <person name="Liu S."/>
            <person name="Liu Y."/>
        </authorList>
    </citation>
    <scope>NUCLEOTIDE SEQUENCE</scope>
    <source>
        <strain evidence="1">ZJU_SS_LIU_2023</strain>
    </source>
</reference>
<keyword evidence="2" id="KW-1185">Reference proteome</keyword>
<sequence length="442" mass="50711">MSRALFLLISFGVNSAICYQWSGSKPSQTPKLVTEFEWNYFDYDWPSTHKRDYYIKQGWYNPKSIVSIDVDRSADGRTFLTTIRDKGVPASVHTISRKNGKSGPLLIPYPDWSWYENPNNCNRRRILNAYRVAIDKCNRLWVLDTGYIALNYTCPAQLLAFNLKTDRLDQHIEIPRHLASKIDEVNLLITPVVQIGKTCHDITRRKNEGCIHRIKEREFQPEQQNSNFTIAGEKFFLDDGIFGLALTPPPYSHKGPELFFRPLASKSIYAASTYSLNQYHDGDTLELSRAGKNYFPSQATAMSFSSKGILFYGLTEQIGIGCWDSANPFQRQYFKTVLQDRDRLQFVSGLKVVKRQSRKTFSLISSEPEEYLLMSSNRLQKIYAGTQNLNEANFRILRVEIKALDECLESPPHPVQNSPVNPLIWLLLDDGSSEENESESMI</sequence>
<evidence type="ECO:0000313" key="2">
    <source>
        <dbReference type="Proteomes" id="UP001239111"/>
    </source>
</evidence>
<name>A0ACC2PZ05_9HYME</name>
<dbReference type="Proteomes" id="UP001239111">
    <property type="component" value="Chromosome 1"/>
</dbReference>
<protein>
    <submittedName>
        <fullName evidence="1">Uncharacterized protein</fullName>
    </submittedName>
</protein>
<gene>
    <name evidence="1" type="ORF">QAD02_023966</name>
</gene>
<dbReference type="EMBL" id="CM056741">
    <property type="protein sequence ID" value="KAJ8688171.1"/>
    <property type="molecule type" value="Genomic_DNA"/>
</dbReference>